<keyword evidence="4" id="KW-1185">Reference proteome</keyword>
<feature type="domain" description="DUF6533" evidence="2">
    <location>
        <begin position="13"/>
        <end position="56"/>
    </location>
</feature>
<dbReference type="HOGENOM" id="CLU_436265_0_0_1"/>
<proteinExistence type="predicted"/>
<feature type="region of interest" description="Disordered" evidence="1">
    <location>
        <begin position="386"/>
        <end position="627"/>
    </location>
</feature>
<protein>
    <recommendedName>
        <fullName evidence="2">DUF6533 domain-containing protein</fullName>
    </recommendedName>
</protein>
<dbReference type="Proteomes" id="UP000054279">
    <property type="component" value="Unassembled WGS sequence"/>
</dbReference>
<name>A0A0C9W0K1_SPHS4</name>
<sequence>MGPSLALEFAFFCCSIADFALFIWDHVITFGEEVSKIWTKKISGGSVLYLLLRYGTAVEKISIMLLASWYMNPHGQVLSGFVGLGLSAYKQITVRIAGLVADLLSETMTQKGDLSIAVAPGVPPGIRTFTRLGLALVAAPHSTPPPYPHDAHASLIVADAMADLIPTRWLNAIIGRHRRRRLGYRSSHEEALKGETALVPQVRRRRRDAHHHLRLSNHLAPLRLQLLHLQQEGRREGEGQAVRETRYQVAALKPHVVRLHDNAIEHIVSDRQIRWGIVLSLIESKLKEIVHPIIRRPPLHGRRPLLRYHRARNPRWDLRLHLCAPDDAEHDRHHDRKGDGNVRKRRTWFGKREDEVTARTSIDTTSSVGEEIAVLASASATTSLLTKNPTQPRIANLAAAPSPRPRFLPRPPPQHPRKTRSAPCSPQAPAHLSAAPNRKEKSPAQPPPPPPPSPPVPLRAPPPPEPVPRRLQPPPPPQPRPSSSARFRSFRSLRPATSADTSSNASSSSKDKDKDKDKDKRPRTLDVPRDPQVPRGSYGAAVEKQPAFKEATRKWGGGVNWARDLRKRIRMRIKIRDKDGRDKDGKDGEGGSDDKGNEGVDKGGTDRKRREGDWEGESWGGGMRAVE</sequence>
<reference evidence="3 4" key="1">
    <citation type="submission" date="2014-06" db="EMBL/GenBank/DDBJ databases">
        <title>Evolutionary Origins and Diversification of the Mycorrhizal Mutualists.</title>
        <authorList>
            <consortium name="DOE Joint Genome Institute"/>
            <consortium name="Mycorrhizal Genomics Consortium"/>
            <person name="Kohler A."/>
            <person name="Kuo A."/>
            <person name="Nagy L.G."/>
            <person name="Floudas D."/>
            <person name="Copeland A."/>
            <person name="Barry K.W."/>
            <person name="Cichocki N."/>
            <person name="Veneault-Fourrey C."/>
            <person name="LaButti K."/>
            <person name="Lindquist E.A."/>
            <person name="Lipzen A."/>
            <person name="Lundell T."/>
            <person name="Morin E."/>
            <person name="Murat C."/>
            <person name="Riley R."/>
            <person name="Ohm R."/>
            <person name="Sun H."/>
            <person name="Tunlid A."/>
            <person name="Henrissat B."/>
            <person name="Grigoriev I.V."/>
            <person name="Hibbett D.S."/>
            <person name="Martin F."/>
        </authorList>
    </citation>
    <scope>NUCLEOTIDE SEQUENCE [LARGE SCALE GENOMIC DNA]</scope>
    <source>
        <strain evidence="3 4">SS14</strain>
    </source>
</reference>
<evidence type="ECO:0000313" key="3">
    <source>
        <dbReference type="EMBL" id="KIJ44940.1"/>
    </source>
</evidence>
<dbReference type="InterPro" id="IPR045340">
    <property type="entry name" value="DUF6533"/>
</dbReference>
<feature type="compositionally biased region" description="Gly residues" evidence="1">
    <location>
        <begin position="618"/>
        <end position="627"/>
    </location>
</feature>
<accession>A0A0C9W0K1</accession>
<organism evidence="3 4">
    <name type="scientific">Sphaerobolus stellatus (strain SS14)</name>
    <dbReference type="NCBI Taxonomy" id="990650"/>
    <lineage>
        <taxon>Eukaryota</taxon>
        <taxon>Fungi</taxon>
        <taxon>Dikarya</taxon>
        <taxon>Basidiomycota</taxon>
        <taxon>Agaricomycotina</taxon>
        <taxon>Agaricomycetes</taxon>
        <taxon>Phallomycetidae</taxon>
        <taxon>Geastrales</taxon>
        <taxon>Sphaerobolaceae</taxon>
        <taxon>Sphaerobolus</taxon>
    </lineage>
</organism>
<feature type="compositionally biased region" description="Basic and acidic residues" evidence="1">
    <location>
        <begin position="574"/>
        <end position="613"/>
    </location>
</feature>
<feature type="compositionally biased region" description="Pro residues" evidence="1">
    <location>
        <begin position="402"/>
        <end position="414"/>
    </location>
</feature>
<evidence type="ECO:0000259" key="2">
    <source>
        <dbReference type="Pfam" id="PF20151"/>
    </source>
</evidence>
<evidence type="ECO:0000313" key="4">
    <source>
        <dbReference type="Proteomes" id="UP000054279"/>
    </source>
</evidence>
<dbReference type="AlphaFoldDB" id="A0A0C9W0K1"/>
<dbReference type="OrthoDB" id="26740at2759"/>
<dbReference type="Pfam" id="PF20151">
    <property type="entry name" value="DUF6533"/>
    <property type="match status" value="1"/>
</dbReference>
<dbReference type="EMBL" id="KN837114">
    <property type="protein sequence ID" value="KIJ44940.1"/>
    <property type="molecule type" value="Genomic_DNA"/>
</dbReference>
<feature type="compositionally biased region" description="Low complexity" evidence="1">
    <location>
        <begin position="481"/>
        <end position="508"/>
    </location>
</feature>
<feature type="compositionally biased region" description="Pro residues" evidence="1">
    <location>
        <begin position="444"/>
        <end position="480"/>
    </location>
</feature>
<evidence type="ECO:0000256" key="1">
    <source>
        <dbReference type="SAM" id="MobiDB-lite"/>
    </source>
</evidence>
<gene>
    <name evidence="3" type="ORF">M422DRAFT_779202</name>
</gene>
<feature type="compositionally biased region" description="Basic and acidic residues" evidence="1">
    <location>
        <begin position="509"/>
        <end position="529"/>
    </location>
</feature>